<evidence type="ECO:0000256" key="4">
    <source>
        <dbReference type="ARBA" id="ARBA00012030"/>
    </source>
</evidence>
<protein>
    <recommendedName>
        <fullName evidence="4 8">Uracil-DNA glycosylase</fullName>
        <shortName evidence="8">UDG</shortName>
        <ecNumber evidence="4 8">3.2.2.27</ecNumber>
    </recommendedName>
</protein>
<dbReference type="PANTHER" id="PTHR11264">
    <property type="entry name" value="URACIL-DNA GLYCOSYLASE"/>
    <property type="match status" value="1"/>
</dbReference>
<dbReference type="GO" id="GO:0005737">
    <property type="term" value="C:cytoplasm"/>
    <property type="evidence" value="ECO:0007669"/>
    <property type="project" value="UniProtKB-SubCell"/>
</dbReference>
<comment type="catalytic activity">
    <reaction evidence="1 8">
        <text>Hydrolyzes single-stranded DNA or mismatched double-stranded DNA and polynucleotides, releasing free uracil.</text>
        <dbReference type="EC" id="3.2.2.27"/>
    </reaction>
</comment>
<dbReference type="HAMAP" id="MF_00148">
    <property type="entry name" value="UDG"/>
    <property type="match status" value="1"/>
</dbReference>
<evidence type="ECO:0000256" key="9">
    <source>
        <dbReference type="PROSITE-ProRule" id="PRU10072"/>
    </source>
</evidence>
<keyword evidence="8" id="KW-0963">Cytoplasm</keyword>
<evidence type="ECO:0000256" key="2">
    <source>
        <dbReference type="ARBA" id="ARBA00002631"/>
    </source>
</evidence>
<keyword evidence="5 8" id="KW-0227">DNA damage</keyword>
<evidence type="ECO:0000256" key="3">
    <source>
        <dbReference type="ARBA" id="ARBA00008184"/>
    </source>
</evidence>
<gene>
    <name evidence="8" type="primary">ung</name>
    <name evidence="11" type="ORF">ACD_78C00337G0001</name>
</gene>
<dbReference type="InterPro" id="IPR036895">
    <property type="entry name" value="Uracil-DNA_glycosylase-like_sf"/>
</dbReference>
<organism evidence="11">
    <name type="scientific">uncultured bacterium</name>
    <name type="common">gcode 4</name>
    <dbReference type="NCBI Taxonomy" id="1234023"/>
    <lineage>
        <taxon>Bacteria</taxon>
        <taxon>environmental samples</taxon>
    </lineage>
</organism>
<evidence type="ECO:0000256" key="7">
    <source>
        <dbReference type="ARBA" id="ARBA00023204"/>
    </source>
</evidence>
<evidence type="ECO:0000259" key="10">
    <source>
        <dbReference type="SMART" id="SM00986"/>
    </source>
</evidence>
<feature type="domain" description="Uracil-DNA glycosylase-like" evidence="10">
    <location>
        <begin position="50"/>
        <end position="260"/>
    </location>
</feature>
<comment type="similarity">
    <text evidence="3 8">Belongs to the uracil-DNA glycosylase (UDG) superfamily. UNG family.</text>
</comment>
<dbReference type="CDD" id="cd10027">
    <property type="entry name" value="UDG-F1-like"/>
    <property type="match status" value="1"/>
</dbReference>
<sequence length="270" mass="31375">MSVKIHPSWKLVLANEFEKPYWQELISFIEGEYSKNICFPKRENIFRAFDITPFDVVKVVILGQDPYHTPGAAMGMCFSVPDGSKTQPSLQNIFKELGSDVGITRYNKSKTTQKRWDLYEKWSYLAPLVGQLKWGIRDGTMDEEAELWVQRSSFSEVSTDLTDWAEQGVLLLNSVLTVRSHEAASHHGVWWEIFTDEVIRLLSEKREHLVFILWGNYAISKKHLIDEWKHLIITSPHPSPFSAYKGFFGSRPFSRANEYLRKWGIKGIEW</sequence>
<dbReference type="EC" id="3.2.2.27" evidence="4 8"/>
<name>K1YB89_9BACT</name>
<dbReference type="EMBL" id="AMFJ01034337">
    <property type="protein sequence ID" value="EKD29608.1"/>
    <property type="molecule type" value="Genomic_DNA"/>
</dbReference>
<dbReference type="SUPFAM" id="SSF52141">
    <property type="entry name" value="Uracil-DNA glycosylase-like"/>
    <property type="match status" value="1"/>
</dbReference>
<keyword evidence="6 8" id="KW-0378">Hydrolase</keyword>
<dbReference type="GO" id="GO:0097510">
    <property type="term" value="P:base-excision repair, AP site formation via deaminated base removal"/>
    <property type="evidence" value="ECO:0007669"/>
    <property type="project" value="TreeGrafter"/>
</dbReference>
<dbReference type="NCBIfam" id="NF003588">
    <property type="entry name" value="PRK05254.1-1"/>
    <property type="match status" value="1"/>
</dbReference>
<evidence type="ECO:0000256" key="6">
    <source>
        <dbReference type="ARBA" id="ARBA00022801"/>
    </source>
</evidence>
<dbReference type="InterPro" id="IPR002043">
    <property type="entry name" value="UDG_fam1"/>
</dbReference>
<dbReference type="GO" id="GO:0004844">
    <property type="term" value="F:uracil DNA N-glycosylase activity"/>
    <property type="evidence" value="ECO:0007669"/>
    <property type="project" value="UniProtKB-UniRule"/>
</dbReference>
<evidence type="ECO:0000256" key="1">
    <source>
        <dbReference type="ARBA" id="ARBA00001400"/>
    </source>
</evidence>
<comment type="subcellular location">
    <subcellularLocation>
        <location evidence="8">Cytoplasm</location>
    </subcellularLocation>
</comment>
<feature type="active site" description="Proton acceptor" evidence="8 9">
    <location>
        <position position="65"/>
    </location>
</feature>
<dbReference type="SMART" id="SM00986">
    <property type="entry name" value="UDG"/>
    <property type="match status" value="1"/>
</dbReference>
<dbReference type="PROSITE" id="PS00130">
    <property type="entry name" value="U_DNA_GLYCOSYLASE"/>
    <property type="match status" value="1"/>
</dbReference>
<evidence type="ECO:0000313" key="11">
    <source>
        <dbReference type="EMBL" id="EKD29608.1"/>
    </source>
</evidence>
<dbReference type="Gene3D" id="3.40.470.10">
    <property type="entry name" value="Uracil-DNA glycosylase-like domain"/>
    <property type="match status" value="1"/>
</dbReference>
<dbReference type="AlphaFoldDB" id="K1YB89"/>
<dbReference type="SMART" id="SM00987">
    <property type="entry name" value="UreE_C"/>
    <property type="match status" value="1"/>
</dbReference>
<accession>K1YB89</accession>
<dbReference type="InterPro" id="IPR005122">
    <property type="entry name" value="Uracil-DNA_glycosylase-like"/>
</dbReference>
<dbReference type="PANTHER" id="PTHR11264:SF0">
    <property type="entry name" value="URACIL-DNA GLYCOSYLASE"/>
    <property type="match status" value="1"/>
</dbReference>
<evidence type="ECO:0000256" key="5">
    <source>
        <dbReference type="ARBA" id="ARBA00022763"/>
    </source>
</evidence>
<dbReference type="InterPro" id="IPR018085">
    <property type="entry name" value="Ura-DNA_Glyclase_AS"/>
</dbReference>
<dbReference type="Pfam" id="PF03167">
    <property type="entry name" value="UDG"/>
    <property type="match status" value="1"/>
</dbReference>
<keyword evidence="7 8" id="KW-0234">DNA repair</keyword>
<proteinExistence type="inferred from homology"/>
<comment type="function">
    <text evidence="2 8">Excises uracil residues from the DNA which can arise as a result of misincorporation of dUMP residues by DNA polymerase or due to deamination of cytosine.</text>
</comment>
<reference evidence="11" key="1">
    <citation type="journal article" date="2012" name="Science">
        <title>Fermentation, hydrogen, and sulfur metabolism in multiple uncultivated bacterial phyla.</title>
        <authorList>
            <person name="Wrighton K.C."/>
            <person name="Thomas B.C."/>
            <person name="Sharon I."/>
            <person name="Miller C.S."/>
            <person name="Castelle C.J."/>
            <person name="VerBerkmoes N.C."/>
            <person name="Wilkins M.J."/>
            <person name="Hettich R.L."/>
            <person name="Lipton M.S."/>
            <person name="Williams K.H."/>
            <person name="Long P.E."/>
            <person name="Banfield J.F."/>
        </authorList>
    </citation>
    <scope>NUCLEOTIDE SEQUENCE [LARGE SCALE GENOMIC DNA]</scope>
</reference>
<comment type="caution">
    <text evidence="11">The sequence shown here is derived from an EMBL/GenBank/DDBJ whole genome shotgun (WGS) entry which is preliminary data.</text>
</comment>
<evidence type="ECO:0000256" key="8">
    <source>
        <dbReference type="HAMAP-Rule" id="MF_00148"/>
    </source>
</evidence>